<dbReference type="Proteomes" id="UP000035548">
    <property type="component" value="Chromosome"/>
</dbReference>
<sequence>MGIHQFQEKSFWFRLGVAYPIAELLLAIISILASLLLFPMRWDLYMFLIAFSFPVALIWKWIITLFRSRFAWVHIVLGVVILVLEYRYLFYAPTAIGDKLFVSLALGIIYPAIGEILRAAVRKRYPKGKEIGVDSPSMNL</sequence>
<accession>A0A0G3HB37</accession>
<dbReference type="KEGG" id="cut:CUTER_02940"/>
<proteinExistence type="predicted"/>
<dbReference type="EMBL" id="CP011546">
    <property type="protein sequence ID" value="AKK10601.1"/>
    <property type="molecule type" value="Genomic_DNA"/>
</dbReference>
<keyword evidence="1" id="KW-0472">Membrane</keyword>
<keyword evidence="3" id="KW-1185">Reference proteome</keyword>
<evidence type="ECO:0000313" key="2">
    <source>
        <dbReference type="EMBL" id="AKK10601.1"/>
    </source>
</evidence>
<reference evidence="3" key="2">
    <citation type="submission" date="2015-05" db="EMBL/GenBank/DDBJ databases">
        <title>Complete genome sequence of Corynebacterium uterequi DSM 45634, isolated from the uterus of a maiden mare.</title>
        <authorList>
            <person name="Ruckert C."/>
            <person name="Albersmeier A."/>
            <person name="Winkler A."/>
            <person name="Tauch A."/>
        </authorList>
    </citation>
    <scope>NUCLEOTIDE SEQUENCE [LARGE SCALE GENOMIC DNA]</scope>
    <source>
        <strain evidence="3">DSM 45634</strain>
    </source>
</reference>
<feature type="transmembrane region" description="Helical" evidence="1">
    <location>
        <begin position="12"/>
        <end position="38"/>
    </location>
</feature>
<protein>
    <submittedName>
        <fullName evidence="2">Uncharacterized protein</fullName>
    </submittedName>
</protein>
<reference evidence="2 3" key="1">
    <citation type="journal article" date="2015" name="Genome Announc.">
        <title>Virulence Factor Genes Detected in the Complete Genome Sequence of Corynebacterium uterequi DSM 45634, Isolated from the Uterus of a Maiden Mare.</title>
        <authorList>
            <person name="Ruckert C."/>
            <person name="Kriete M."/>
            <person name="Jaenicke S."/>
            <person name="Winkler A."/>
            <person name="Tauch A."/>
        </authorList>
    </citation>
    <scope>NUCLEOTIDE SEQUENCE [LARGE SCALE GENOMIC DNA]</scope>
    <source>
        <strain evidence="2 3">DSM 45634</strain>
    </source>
</reference>
<feature type="transmembrane region" description="Helical" evidence="1">
    <location>
        <begin position="101"/>
        <end position="121"/>
    </location>
</feature>
<dbReference type="RefSeq" id="WP_047259162.1">
    <property type="nucleotide sequence ID" value="NZ_CP011546.1"/>
</dbReference>
<keyword evidence="1" id="KW-0812">Transmembrane</keyword>
<organism evidence="2 3">
    <name type="scientific">Corynebacterium uterequi</name>
    <dbReference type="NCBI Taxonomy" id="1072256"/>
    <lineage>
        <taxon>Bacteria</taxon>
        <taxon>Bacillati</taxon>
        <taxon>Actinomycetota</taxon>
        <taxon>Actinomycetes</taxon>
        <taxon>Mycobacteriales</taxon>
        <taxon>Corynebacteriaceae</taxon>
        <taxon>Corynebacterium</taxon>
    </lineage>
</organism>
<feature type="transmembrane region" description="Helical" evidence="1">
    <location>
        <begin position="70"/>
        <end position="89"/>
    </location>
</feature>
<evidence type="ECO:0000313" key="3">
    <source>
        <dbReference type="Proteomes" id="UP000035548"/>
    </source>
</evidence>
<keyword evidence="1" id="KW-1133">Transmembrane helix</keyword>
<dbReference type="AlphaFoldDB" id="A0A0G3HB37"/>
<gene>
    <name evidence="2" type="ORF">CUTER_02940</name>
</gene>
<name>A0A0G3HB37_9CORY</name>
<evidence type="ECO:0000256" key="1">
    <source>
        <dbReference type="SAM" id="Phobius"/>
    </source>
</evidence>
<feature type="transmembrane region" description="Helical" evidence="1">
    <location>
        <begin position="44"/>
        <end position="63"/>
    </location>
</feature>
<dbReference type="PATRIC" id="fig|1072256.5.peg.583"/>